<proteinExistence type="predicted"/>
<dbReference type="AlphaFoldDB" id="A0A9E8NCE7"/>
<gene>
    <name evidence="1" type="ORF">ON006_00320</name>
</gene>
<sequence length="358" mass="41202">MIKDRLLKIKVVEYFVDNFWYPQMEVNMLSKHRISNVPKLITDVDVLGMYPDISGSLHPILGDCKTLKGQSPISRSLWMKGLMDYIGSKKGLIVLSKDIEKEHQITSSLLDIQLLSEADFGLYSKATTNQSITIISALKDIECWDKLFEVDKRFPVLKTFLDFSKTQFWNESSSNYQLRSSLAILRENKGEFNPSNPLHLATVLNHFSIVAIALNNIIVTLFNRYLTPKSKEELNNDLKVFIYGGIENYEFLNNLRNRFSGNPVPEKELTLPEWDMFLELIRLVFEQPKVFSYVPIYLKEISFHFLADGDKSRFSLAPTLVRNEPQLSNYASRLSSYLCKAANLPPEFNEIYSGMLIL</sequence>
<protein>
    <submittedName>
        <fullName evidence="1">Uncharacterized protein</fullName>
    </submittedName>
</protein>
<dbReference type="EMBL" id="CP112998">
    <property type="protein sequence ID" value="WAC12411.1"/>
    <property type="molecule type" value="Genomic_DNA"/>
</dbReference>
<evidence type="ECO:0000313" key="2">
    <source>
        <dbReference type="Proteomes" id="UP001164653"/>
    </source>
</evidence>
<dbReference type="KEGG" id="dpf:ON006_00320"/>
<evidence type="ECO:0000313" key="1">
    <source>
        <dbReference type="EMBL" id="WAC12411.1"/>
    </source>
</evidence>
<accession>A0A9E8NCE7</accession>
<keyword evidence="2" id="KW-1185">Reference proteome</keyword>
<dbReference type="Proteomes" id="UP001164653">
    <property type="component" value="Chromosome"/>
</dbReference>
<name>A0A9E8NCE7_9BACT</name>
<dbReference type="RefSeq" id="WP_244824558.1">
    <property type="nucleotide sequence ID" value="NZ_CP112998.1"/>
</dbReference>
<organism evidence="1 2">
    <name type="scientific">Dyadobacter pollutisoli</name>
    <dbReference type="NCBI Taxonomy" id="2910158"/>
    <lineage>
        <taxon>Bacteria</taxon>
        <taxon>Pseudomonadati</taxon>
        <taxon>Bacteroidota</taxon>
        <taxon>Cytophagia</taxon>
        <taxon>Cytophagales</taxon>
        <taxon>Spirosomataceae</taxon>
        <taxon>Dyadobacter</taxon>
    </lineage>
</organism>
<reference evidence="1" key="1">
    <citation type="submission" date="2022-11" db="EMBL/GenBank/DDBJ databases">
        <title>Dyadobacter pollutisoli sp. nov., isolated from plastic dumped soil.</title>
        <authorList>
            <person name="Kim J.M."/>
            <person name="Kim K.R."/>
            <person name="Lee J.K."/>
            <person name="Hao L."/>
            <person name="Jeon C.O."/>
        </authorList>
    </citation>
    <scope>NUCLEOTIDE SEQUENCE</scope>
    <source>
        <strain evidence="1">U1</strain>
    </source>
</reference>